<comment type="caution">
    <text evidence="2">The sequence shown here is derived from an EMBL/GenBank/DDBJ whole genome shotgun (WGS) entry which is preliminary data.</text>
</comment>
<reference evidence="2" key="1">
    <citation type="journal article" date="2023" name="Mol. Phylogenet. Evol.">
        <title>Genome-scale phylogeny and comparative genomics of the fungal order Sordariales.</title>
        <authorList>
            <person name="Hensen N."/>
            <person name="Bonometti L."/>
            <person name="Westerberg I."/>
            <person name="Brannstrom I.O."/>
            <person name="Guillou S."/>
            <person name="Cros-Aarteil S."/>
            <person name="Calhoun S."/>
            <person name="Haridas S."/>
            <person name="Kuo A."/>
            <person name="Mondo S."/>
            <person name="Pangilinan J."/>
            <person name="Riley R."/>
            <person name="LaButti K."/>
            <person name="Andreopoulos B."/>
            <person name="Lipzen A."/>
            <person name="Chen C."/>
            <person name="Yan M."/>
            <person name="Daum C."/>
            <person name="Ng V."/>
            <person name="Clum A."/>
            <person name="Steindorff A."/>
            <person name="Ohm R.A."/>
            <person name="Martin F."/>
            <person name="Silar P."/>
            <person name="Natvig D.O."/>
            <person name="Lalanne C."/>
            <person name="Gautier V."/>
            <person name="Ament-Velasquez S.L."/>
            <person name="Kruys A."/>
            <person name="Hutchinson M.I."/>
            <person name="Powell A.J."/>
            <person name="Barry K."/>
            <person name="Miller A.N."/>
            <person name="Grigoriev I.V."/>
            <person name="Debuchy R."/>
            <person name="Gladieux P."/>
            <person name="Hiltunen Thoren M."/>
            <person name="Johannesson H."/>
        </authorList>
    </citation>
    <scope>NUCLEOTIDE SEQUENCE</scope>
    <source>
        <strain evidence="2">CBS 141.50</strain>
    </source>
</reference>
<organism evidence="2 3">
    <name type="scientific">Dichotomopilus funicola</name>
    <dbReference type="NCBI Taxonomy" id="1934379"/>
    <lineage>
        <taxon>Eukaryota</taxon>
        <taxon>Fungi</taxon>
        <taxon>Dikarya</taxon>
        <taxon>Ascomycota</taxon>
        <taxon>Pezizomycotina</taxon>
        <taxon>Sordariomycetes</taxon>
        <taxon>Sordariomycetidae</taxon>
        <taxon>Sordariales</taxon>
        <taxon>Chaetomiaceae</taxon>
        <taxon>Dichotomopilus</taxon>
    </lineage>
</organism>
<proteinExistence type="predicted"/>
<feature type="region of interest" description="Disordered" evidence="1">
    <location>
        <begin position="1"/>
        <end position="170"/>
    </location>
</feature>
<name>A0AAN6VBD1_9PEZI</name>
<dbReference type="Proteomes" id="UP001302676">
    <property type="component" value="Unassembled WGS sequence"/>
</dbReference>
<accession>A0AAN6VBD1</accession>
<feature type="compositionally biased region" description="Polar residues" evidence="1">
    <location>
        <begin position="137"/>
        <end position="159"/>
    </location>
</feature>
<protein>
    <submittedName>
        <fullName evidence="2">Uncharacterized protein</fullName>
    </submittedName>
</protein>
<evidence type="ECO:0000313" key="3">
    <source>
        <dbReference type="Proteomes" id="UP001302676"/>
    </source>
</evidence>
<evidence type="ECO:0000256" key="1">
    <source>
        <dbReference type="SAM" id="MobiDB-lite"/>
    </source>
</evidence>
<evidence type="ECO:0000313" key="2">
    <source>
        <dbReference type="EMBL" id="KAK4147016.1"/>
    </source>
</evidence>
<sequence>MPPIQVYTKSPINASKASGVTPQTAAPDEPATNPPTTTTSSPHQPPSNNNNPIPTRTTPILNSGPPPPQPGAVPRLPEATATATATASNLNTINNSSNGPAPPAPTAAPSGIPIPGVNLPPQMAIPPPPRAFAAGGSHNQRGTSTATTQPMGTGSNSGTAAGYSPAASLGPGGYQQNTAAVSGFVAPAYQEGGGGGGGGGYEEEDEEGFLGSAKKFAKAAGERLSAAESEVWKRINGEEK</sequence>
<feature type="compositionally biased region" description="Low complexity" evidence="1">
    <location>
        <begin position="24"/>
        <end position="59"/>
    </location>
</feature>
<reference evidence="2" key="2">
    <citation type="submission" date="2023-05" db="EMBL/GenBank/DDBJ databases">
        <authorList>
            <consortium name="Lawrence Berkeley National Laboratory"/>
            <person name="Steindorff A."/>
            <person name="Hensen N."/>
            <person name="Bonometti L."/>
            <person name="Westerberg I."/>
            <person name="Brannstrom I.O."/>
            <person name="Guillou S."/>
            <person name="Cros-Aarteil S."/>
            <person name="Calhoun S."/>
            <person name="Haridas S."/>
            <person name="Kuo A."/>
            <person name="Mondo S."/>
            <person name="Pangilinan J."/>
            <person name="Riley R."/>
            <person name="Labutti K."/>
            <person name="Andreopoulos B."/>
            <person name="Lipzen A."/>
            <person name="Chen C."/>
            <person name="Yanf M."/>
            <person name="Daum C."/>
            <person name="Ng V."/>
            <person name="Clum A."/>
            <person name="Ohm R."/>
            <person name="Martin F."/>
            <person name="Silar P."/>
            <person name="Natvig D."/>
            <person name="Lalanne C."/>
            <person name="Gautier V."/>
            <person name="Ament-Velasquez S.L."/>
            <person name="Kruys A."/>
            <person name="Hutchinson M.I."/>
            <person name="Powell A.J."/>
            <person name="Barry K."/>
            <person name="Miller A.N."/>
            <person name="Grigoriev I.V."/>
            <person name="Debuchy R."/>
            <person name="Gladieux P."/>
            <person name="Thoren M.H."/>
            <person name="Johannesson H."/>
        </authorList>
    </citation>
    <scope>NUCLEOTIDE SEQUENCE</scope>
    <source>
        <strain evidence="2">CBS 141.50</strain>
    </source>
</reference>
<gene>
    <name evidence="2" type="ORF">C8A04DRAFT_25211</name>
</gene>
<feature type="compositionally biased region" description="Polar residues" evidence="1">
    <location>
        <begin position="7"/>
        <end position="23"/>
    </location>
</feature>
<feature type="compositionally biased region" description="Low complexity" evidence="1">
    <location>
        <begin position="72"/>
        <end position="99"/>
    </location>
</feature>
<dbReference type="RefSeq" id="XP_062640387.1">
    <property type="nucleotide sequence ID" value="XM_062779477.1"/>
</dbReference>
<dbReference type="GeneID" id="87816090"/>
<feature type="region of interest" description="Disordered" evidence="1">
    <location>
        <begin position="187"/>
        <end position="209"/>
    </location>
</feature>
<feature type="compositionally biased region" description="Gly residues" evidence="1">
    <location>
        <begin position="191"/>
        <end position="200"/>
    </location>
</feature>
<dbReference type="EMBL" id="MU853558">
    <property type="protein sequence ID" value="KAK4147016.1"/>
    <property type="molecule type" value="Genomic_DNA"/>
</dbReference>
<dbReference type="AlphaFoldDB" id="A0AAN6VBD1"/>
<feature type="compositionally biased region" description="Low complexity" evidence="1">
    <location>
        <begin position="107"/>
        <end position="122"/>
    </location>
</feature>
<keyword evidence="3" id="KW-1185">Reference proteome</keyword>